<evidence type="ECO:0000256" key="2">
    <source>
        <dbReference type="PROSITE-ProRule" id="PRU00335"/>
    </source>
</evidence>
<evidence type="ECO:0000313" key="5">
    <source>
        <dbReference type="Proteomes" id="UP001595844"/>
    </source>
</evidence>
<dbReference type="PROSITE" id="PS50977">
    <property type="entry name" value="HTH_TETR_2"/>
    <property type="match status" value="1"/>
</dbReference>
<evidence type="ECO:0000313" key="4">
    <source>
        <dbReference type="EMBL" id="MFC4376140.1"/>
    </source>
</evidence>
<dbReference type="Gene3D" id="1.10.357.10">
    <property type="entry name" value="Tetracycline Repressor, domain 2"/>
    <property type="match status" value="1"/>
</dbReference>
<proteinExistence type="predicted"/>
<dbReference type="RefSeq" id="WP_378564349.1">
    <property type="nucleotide sequence ID" value="NZ_JBHSDL010000025.1"/>
</dbReference>
<keyword evidence="5" id="KW-1185">Reference proteome</keyword>
<organism evidence="4 5">
    <name type="scientific">Nocardia halotolerans</name>
    <dbReference type="NCBI Taxonomy" id="1755878"/>
    <lineage>
        <taxon>Bacteria</taxon>
        <taxon>Bacillati</taxon>
        <taxon>Actinomycetota</taxon>
        <taxon>Actinomycetes</taxon>
        <taxon>Mycobacteriales</taxon>
        <taxon>Nocardiaceae</taxon>
        <taxon>Nocardia</taxon>
    </lineage>
</organism>
<evidence type="ECO:0000259" key="3">
    <source>
        <dbReference type="PROSITE" id="PS50977"/>
    </source>
</evidence>
<accession>A0ABV8VJ99</accession>
<gene>
    <name evidence="4" type="ORF">ACFO5K_18750</name>
</gene>
<protein>
    <submittedName>
        <fullName evidence="4">TetR/AcrR family transcriptional regulator</fullName>
    </submittedName>
</protein>
<dbReference type="EMBL" id="JBHSDL010000025">
    <property type="protein sequence ID" value="MFC4376140.1"/>
    <property type="molecule type" value="Genomic_DNA"/>
</dbReference>
<evidence type="ECO:0000256" key="1">
    <source>
        <dbReference type="ARBA" id="ARBA00023125"/>
    </source>
</evidence>
<sequence length="230" mass="23951">MADVSAAGKRSYGGESASERVRRRRAKLIDAALTAMAENRWRSATVAGLCDEAQLNKRYFYENFTDLDTLASAVIDEVAAEVGHAAVASYVVSIDLPLADQARAAVDAVVGALGTDRRKALVLLGGVADSPTAHARRNDAMQGLTAILVGHARNVHGVALEKDSLASTAPAFVIGGTAQAILSWVDGTAAVDRSRLIDDIAALWLALGESAAGLARARLEAEMCDGAGHT</sequence>
<name>A0ABV8VJ99_9NOCA</name>
<comment type="caution">
    <text evidence="4">The sequence shown here is derived from an EMBL/GenBank/DDBJ whole genome shotgun (WGS) entry which is preliminary data.</text>
</comment>
<feature type="domain" description="HTH tetR-type" evidence="3">
    <location>
        <begin position="22"/>
        <end position="82"/>
    </location>
</feature>
<dbReference type="Proteomes" id="UP001595844">
    <property type="component" value="Unassembled WGS sequence"/>
</dbReference>
<dbReference type="InterPro" id="IPR001647">
    <property type="entry name" value="HTH_TetR"/>
</dbReference>
<reference evidence="5" key="1">
    <citation type="journal article" date="2019" name="Int. J. Syst. Evol. Microbiol.">
        <title>The Global Catalogue of Microorganisms (GCM) 10K type strain sequencing project: providing services to taxonomists for standard genome sequencing and annotation.</title>
        <authorList>
            <consortium name="The Broad Institute Genomics Platform"/>
            <consortium name="The Broad Institute Genome Sequencing Center for Infectious Disease"/>
            <person name="Wu L."/>
            <person name="Ma J."/>
        </authorList>
    </citation>
    <scope>NUCLEOTIDE SEQUENCE [LARGE SCALE GENOMIC DNA]</scope>
    <source>
        <strain evidence="5">IBRC-M 10490</strain>
    </source>
</reference>
<dbReference type="SUPFAM" id="SSF46689">
    <property type="entry name" value="Homeodomain-like"/>
    <property type="match status" value="1"/>
</dbReference>
<keyword evidence="1 2" id="KW-0238">DNA-binding</keyword>
<dbReference type="InterPro" id="IPR009057">
    <property type="entry name" value="Homeodomain-like_sf"/>
</dbReference>
<feature type="DNA-binding region" description="H-T-H motif" evidence="2">
    <location>
        <begin position="45"/>
        <end position="64"/>
    </location>
</feature>